<protein>
    <recommendedName>
        <fullName evidence="4">Secretion monitor</fullName>
    </recommendedName>
</protein>
<dbReference type="GO" id="GO:0042597">
    <property type="term" value="C:periplasmic space"/>
    <property type="evidence" value="ECO:0007669"/>
    <property type="project" value="UniProtKB-SubCell"/>
</dbReference>
<evidence type="ECO:0000313" key="6">
    <source>
        <dbReference type="Proteomes" id="UP000226420"/>
    </source>
</evidence>
<organism evidence="5 6">
    <name type="scientific">Pragia fontium DSM 5563 = ATCC 49100</name>
    <dbReference type="NCBI Taxonomy" id="1122977"/>
    <lineage>
        <taxon>Bacteria</taxon>
        <taxon>Pseudomonadati</taxon>
        <taxon>Pseudomonadota</taxon>
        <taxon>Gammaproteobacteria</taxon>
        <taxon>Enterobacterales</taxon>
        <taxon>Budviciaceae</taxon>
        <taxon>Pragia</taxon>
    </lineage>
</organism>
<dbReference type="GO" id="GO:0045182">
    <property type="term" value="F:translation regulator activity"/>
    <property type="evidence" value="ECO:0007669"/>
    <property type="project" value="InterPro"/>
</dbReference>
<keyword evidence="2" id="KW-0732">Signal</keyword>
<dbReference type="EMBL" id="FOLW01000001">
    <property type="protein sequence ID" value="SFB99367.1"/>
    <property type="molecule type" value="Genomic_DNA"/>
</dbReference>
<comment type="function">
    <text evidence="4">Regulates secA expression by translational coupling of the secM secA operon. Translational pausing at a specific Pro residue 5 residues before the end of the protein may allow disruption of a mRNA repressor helix that normally suppresses secA translation initiation.</text>
</comment>
<evidence type="ECO:0000256" key="3">
    <source>
        <dbReference type="ARBA" id="ARBA00022764"/>
    </source>
</evidence>
<reference evidence="5 6" key="1">
    <citation type="submission" date="2016-10" db="EMBL/GenBank/DDBJ databases">
        <authorList>
            <person name="Varghese N."/>
            <person name="Submissions S."/>
        </authorList>
    </citation>
    <scope>NUCLEOTIDE SEQUENCE [LARGE SCALE GENOMIC DNA]</scope>
    <source>
        <strain evidence="5 6">DSM 5563</strain>
    </source>
</reference>
<gene>
    <name evidence="4" type="primary">secM</name>
    <name evidence="5" type="ORF">SAMN02745723_101117</name>
</gene>
<evidence type="ECO:0000313" key="5">
    <source>
        <dbReference type="EMBL" id="SFB99367.1"/>
    </source>
</evidence>
<dbReference type="RefSeq" id="WP_083399605.1">
    <property type="nucleotide sequence ID" value="NZ_FOLW01000001.1"/>
</dbReference>
<accession>A0AAJ4W7J4</accession>
<dbReference type="GO" id="GO:0005829">
    <property type="term" value="C:cytosol"/>
    <property type="evidence" value="ECO:0007669"/>
    <property type="project" value="UniProtKB-SubCell"/>
</dbReference>
<evidence type="ECO:0000256" key="1">
    <source>
        <dbReference type="ARBA" id="ARBA00022490"/>
    </source>
</evidence>
<comment type="subcellular location">
    <subcellularLocation>
        <location evidence="4">Cytoplasm</location>
        <location evidence="4">Cytosol</location>
    </subcellularLocation>
    <subcellularLocation>
        <location evidence="4">Periplasm</location>
    </subcellularLocation>
    <text evidence="4">The active form is cytosolic, while the periplasmic form is rapidly degraded, mainly by the tail-specific protease.</text>
</comment>
<dbReference type="AlphaFoldDB" id="A0AAJ4W7J4"/>
<comment type="similarity">
    <text evidence="4">Belongs to the SecM family.</text>
</comment>
<dbReference type="Pfam" id="PF06558">
    <property type="entry name" value="SecM"/>
    <property type="match status" value="1"/>
</dbReference>
<dbReference type="NCBIfam" id="NF002799">
    <property type="entry name" value="PRK02943.1-1"/>
    <property type="match status" value="1"/>
</dbReference>
<name>A0AAJ4W7J4_9GAMM</name>
<sequence length="174" mass="19029">MGILNRWRQFGRRYFWPHLLLGVVAASIGAPVSLNGLPQQVSLSTVLASANHINPAVPGVGQLALSGEINNRPLQNLNPWQHFAIRNYLTRLTVSLAKDEATPDTAKADADENQKLSLSHLALLDSLSTQATVDIKSPFTVTRLVQIDTGFIQHPVRFWLSSIQGIRAGPSLYA</sequence>
<keyword evidence="3 4" id="KW-0574">Periplasm</keyword>
<keyword evidence="1 4" id="KW-0963">Cytoplasm</keyword>
<evidence type="ECO:0000256" key="2">
    <source>
        <dbReference type="ARBA" id="ARBA00022729"/>
    </source>
</evidence>
<dbReference type="Proteomes" id="UP000226420">
    <property type="component" value="Unassembled WGS sequence"/>
</dbReference>
<dbReference type="HAMAP" id="MF_01332">
    <property type="entry name" value="SecM"/>
    <property type="match status" value="1"/>
</dbReference>
<dbReference type="InterPro" id="IPR009502">
    <property type="entry name" value="SecM"/>
</dbReference>
<proteinExistence type="inferred from homology"/>
<evidence type="ECO:0000256" key="4">
    <source>
        <dbReference type="HAMAP-Rule" id="MF_01332"/>
    </source>
</evidence>
<comment type="caution">
    <text evidence="5">The sequence shown here is derived from an EMBL/GenBank/DDBJ whole genome shotgun (WGS) entry which is preliminary data.</text>
</comment>